<organism evidence="1 2">
    <name type="scientific">Nitrolancea hollandica Lb</name>
    <dbReference type="NCBI Taxonomy" id="1129897"/>
    <lineage>
        <taxon>Bacteria</taxon>
        <taxon>Pseudomonadati</taxon>
        <taxon>Thermomicrobiota</taxon>
        <taxon>Thermomicrobia</taxon>
        <taxon>Sphaerobacterales</taxon>
        <taxon>Sphaerobacterineae</taxon>
        <taxon>Sphaerobacteraceae</taxon>
        <taxon>Nitrolancea</taxon>
    </lineage>
</organism>
<dbReference type="Proteomes" id="UP000004221">
    <property type="component" value="Unassembled WGS sequence"/>
</dbReference>
<name>I4EJF6_9BACT</name>
<dbReference type="EMBL" id="CAGS01000335">
    <property type="protein sequence ID" value="CCF84818.1"/>
    <property type="molecule type" value="Genomic_DNA"/>
</dbReference>
<proteinExistence type="predicted"/>
<evidence type="ECO:0008006" key="3">
    <source>
        <dbReference type="Google" id="ProtNLM"/>
    </source>
</evidence>
<dbReference type="InterPro" id="IPR018664">
    <property type="entry name" value="DUF2103_metal-binding"/>
</dbReference>
<dbReference type="AlphaFoldDB" id="I4EJF6"/>
<protein>
    <recommendedName>
        <fullName evidence="3">Metal-binding protein</fullName>
    </recommendedName>
</protein>
<sequence>MRHREGVLKIEHGILPGLKEVLLDLSAMEEVSSIVPGRIYATRGRPGGALRVRVSAPTATGVKLIASRGSSVQEVFVVCTTPTVVQQFVKQIRA</sequence>
<keyword evidence="2" id="KW-1185">Reference proteome</keyword>
<comment type="caution">
    <text evidence="1">The sequence shown here is derived from an EMBL/GenBank/DDBJ whole genome shotgun (WGS) entry which is preliminary data.</text>
</comment>
<reference evidence="1 2" key="1">
    <citation type="journal article" date="2012" name="ISME J.">
        <title>Nitrification expanded: discovery, physiology and genomics of a nitrite-oxidizing bacterium from the phylum Chloroflexi.</title>
        <authorList>
            <person name="Sorokin D.Y."/>
            <person name="Lucker S."/>
            <person name="Vejmelkova D."/>
            <person name="Kostrikina N.A."/>
            <person name="Kleerebezem R."/>
            <person name="Rijpstra W.I."/>
            <person name="Damste J.S."/>
            <person name="Le Paslier D."/>
            <person name="Muyzer G."/>
            <person name="Wagner M."/>
            <person name="van Loosdrecht M.C."/>
            <person name="Daims H."/>
        </authorList>
    </citation>
    <scope>NUCLEOTIDE SEQUENCE [LARGE SCALE GENOMIC DNA]</scope>
    <source>
        <strain evidence="2">none</strain>
    </source>
</reference>
<accession>I4EJF6</accession>
<dbReference type="OrthoDB" id="14838at2"/>
<gene>
    <name evidence="1" type="ORF">NITHO_400003</name>
</gene>
<evidence type="ECO:0000313" key="1">
    <source>
        <dbReference type="EMBL" id="CCF84818.1"/>
    </source>
</evidence>
<dbReference type="Pfam" id="PF09876">
    <property type="entry name" value="DUF2103"/>
    <property type="match status" value="1"/>
</dbReference>
<evidence type="ECO:0000313" key="2">
    <source>
        <dbReference type="Proteomes" id="UP000004221"/>
    </source>
</evidence>